<gene>
    <name evidence="1" type="ORF">Tci_018695</name>
</gene>
<comment type="caution">
    <text evidence="1">The sequence shown here is derived from an EMBL/GenBank/DDBJ whole genome shotgun (WGS) entry which is preliminary data.</text>
</comment>
<dbReference type="EMBL" id="BKCJ010002166">
    <property type="protein sequence ID" value="GEU46717.1"/>
    <property type="molecule type" value="Genomic_DNA"/>
</dbReference>
<accession>A0A6L2KDA7</accession>
<dbReference type="AlphaFoldDB" id="A0A6L2KDA7"/>
<protein>
    <recommendedName>
        <fullName evidence="2">Reverse transcriptase Ty1/copia-type domain-containing protein</fullName>
    </recommendedName>
</protein>
<proteinExistence type="predicted"/>
<reference evidence="1" key="1">
    <citation type="journal article" date="2019" name="Sci. Rep.">
        <title>Draft genome of Tanacetum cinerariifolium, the natural source of mosquito coil.</title>
        <authorList>
            <person name="Yamashiro T."/>
            <person name="Shiraishi A."/>
            <person name="Satake H."/>
            <person name="Nakayama K."/>
        </authorList>
    </citation>
    <scope>NUCLEOTIDE SEQUENCE</scope>
</reference>
<name>A0A6L2KDA7_TANCI</name>
<organism evidence="1">
    <name type="scientific">Tanacetum cinerariifolium</name>
    <name type="common">Dalmatian daisy</name>
    <name type="synonym">Chrysanthemum cinerariifolium</name>
    <dbReference type="NCBI Taxonomy" id="118510"/>
    <lineage>
        <taxon>Eukaryota</taxon>
        <taxon>Viridiplantae</taxon>
        <taxon>Streptophyta</taxon>
        <taxon>Embryophyta</taxon>
        <taxon>Tracheophyta</taxon>
        <taxon>Spermatophyta</taxon>
        <taxon>Magnoliopsida</taxon>
        <taxon>eudicotyledons</taxon>
        <taxon>Gunneridae</taxon>
        <taxon>Pentapetalae</taxon>
        <taxon>asterids</taxon>
        <taxon>campanulids</taxon>
        <taxon>Asterales</taxon>
        <taxon>Asteraceae</taxon>
        <taxon>Asteroideae</taxon>
        <taxon>Anthemideae</taxon>
        <taxon>Anthemidinae</taxon>
        <taxon>Tanacetum</taxon>
    </lineage>
</organism>
<sequence>MLELVRSRLLEGNEIVVVWPAVDGDEGGVVIAVRWGASYGVEGGGDVVMVLEAVVAAARKSSPKKFFGGDGGGRRWPAGGRRQEGRGVFLESEMISKEDSGSKIDLEEIQESTDGELIVNTDTQQEVVTPIKPNDISLPIRKTSSKVSKPSQDPQFYYGFLIEEDKISDSTLTELNEPANYKEPMASPEAAEWKVAMKSEIQSMYDNQVWNLVDTTPGLKTVRCKWIFKKKTDMDGKAHTYKASTRMYRDLSLRTSGPK</sequence>
<evidence type="ECO:0000313" key="1">
    <source>
        <dbReference type="EMBL" id="GEU46717.1"/>
    </source>
</evidence>
<evidence type="ECO:0008006" key="2">
    <source>
        <dbReference type="Google" id="ProtNLM"/>
    </source>
</evidence>